<feature type="transmembrane region" description="Helical" evidence="1">
    <location>
        <begin position="6"/>
        <end position="22"/>
    </location>
</feature>
<name>A0A9X1HE15_9FLAO</name>
<evidence type="ECO:0000313" key="3">
    <source>
        <dbReference type="Proteomes" id="UP001139366"/>
    </source>
</evidence>
<organism evidence="2 3">
    <name type="scientific">Flavobacterium potami</name>
    <dbReference type="NCBI Taxonomy" id="2872310"/>
    <lineage>
        <taxon>Bacteria</taxon>
        <taxon>Pseudomonadati</taxon>
        <taxon>Bacteroidota</taxon>
        <taxon>Flavobacteriia</taxon>
        <taxon>Flavobacteriales</taxon>
        <taxon>Flavobacteriaceae</taxon>
        <taxon>Flavobacterium</taxon>
    </lineage>
</organism>
<keyword evidence="3" id="KW-1185">Reference proteome</keyword>
<keyword evidence="1" id="KW-0812">Transmembrane</keyword>
<comment type="caution">
    <text evidence="2">The sequence shown here is derived from an EMBL/GenBank/DDBJ whole genome shotgun (WGS) entry which is preliminary data.</text>
</comment>
<dbReference type="EMBL" id="JAINUY010000010">
    <property type="protein sequence ID" value="MBZ4037593.1"/>
    <property type="molecule type" value="Genomic_DNA"/>
</dbReference>
<reference evidence="2 3" key="1">
    <citation type="journal article" date="2023" name="Antonie Van Leeuwenhoek">
        <title>Flavobacterium potami sp. nov., a multi-metal resistance genes harbouring bacterium isolated from shallow river silt.</title>
        <authorList>
            <person name="Li S."/>
            <person name="Mao S."/>
            <person name="Mu W."/>
            <person name="Guo B."/>
            <person name="Li C."/>
            <person name="Zhu Q."/>
            <person name="Hou X."/>
            <person name="Zhao Y."/>
            <person name="Wei S."/>
            <person name="Liu H."/>
            <person name="Liu A."/>
        </authorList>
    </citation>
    <scope>NUCLEOTIDE SEQUENCE [LARGE SCALE GENOMIC DNA]</scope>
    <source>
        <strain evidence="2 3">17A</strain>
    </source>
</reference>
<keyword evidence="1" id="KW-0472">Membrane</keyword>
<accession>A0A9X1HE15</accession>
<gene>
    <name evidence="2" type="ORF">K6T82_22720</name>
</gene>
<evidence type="ECO:0000256" key="1">
    <source>
        <dbReference type="SAM" id="Phobius"/>
    </source>
</evidence>
<sequence length="125" mass="14543">MEEALKWGICILLVYFLLHNGFDIQVSTKIRYVFDTVNDTISVKSPLYSEKQIMKISEAVIFVQSEMGSWHYALGAKKSQFVKNHRISEFFGSGKKSNRRQDEYEKEVLAKIDKLIEAVYLKRSN</sequence>
<protein>
    <submittedName>
        <fullName evidence="2">Uncharacterized protein</fullName>
    </submittedName>
</protein>
<dbReference type="Proteomes" id="UP001139366">
    <property type="component" value="Unassembled WGS sequence"/>
</dbReference>
<evidence type="ECO:0000313" key="2">
    <source>
        <dbReference type="EMBL" id="MBZ4037593.1"/>
    </source>
</evidence>
<proteinExistence type="predicted"/>
<dbReference type="AlphaFoldDB" id="A0A9X1HE15"/>
<keyword evidence="1" id="KW-1133">Transmembrane helix</keyword>
<dbReference type="RefSeq" id="WP_223711082.1">
    <property type="nucleotide sequence ID" value="NZ_JAINUY010000010.1"/>
</dbReference>